<dbReference type="SUPFAM" id="SSF52768">
    <property type="entry name" value="Arginase/deacetylase"/>
    <property type="match status" value="1"/>
</dbReference>
<keyword evidence="10" id="KW-1185">Reference proteome</keyword>
<dbReference type="PROSITE" id="PS51409">
    <property type="entry name" value="ARGINASE_2"/>
    <property type="match status" value="1"/>
</dbReference>
<dbReference type="RefSeq" id="WP_264790181.1">
    <property type="nucleotide sequence ID" value="NZ_AP026867.1"/>
</dbReference>
<proteinExistence type="inferred from homology"/>
<evidence type="ECO:0000256" key="2">
    <source>
        <dbReference type="ARBA" id="ARBA00022801"/>
    </source>
</evidence>
<dbReference type="AlphaFoldDB" id="A0A915YL31"/>
<comment type="cofactor">
    <cofactor evidence="5 7">
        <name>Mn(2+)</name>
        <dbReference type="ChEBI" id="CHEBI:29035"/>
    </cofactor>
    <text evidence="5 7">Binds 2 manganese ions per subunit.</text>
</comment>
<feature type="binding site" evidence="5 7">
    <location>
        <position position="251"/>
    </location>
    <ligand>
        <name>Mn(2+)</name>
        <dbReference type="ChEBI" id="CHEBI:29035"/>
        <label>1</label>
    </ligand>
</feature>
<protein>
    <recommendedName>
        <fullName evidence="5 6">Formimidoylglutamase</fullName>
        <ecNumber evidence="5 6">3.5.3.8</ecNumber>
    </recommendedName>
    <alternativeName>
        <fullName evidence="5">Formiminoglutamase</fullName>
    </alternativeName>
    <alternativeName>
        <fullName evidence="5">Formiminoglutamate hydrolase</fullName>
    </alternativeName>
</protein>
<dbReference type="PANTHER" id="PTHR11358:SF35">
    <property type="entry name" value="FORMIMIDOYLGLUTAMASE"/>
    <property type="match status" value="1"/>
</dbReference>
<dbReference type="KEGG" id="aup:AsAng_0057710"/>
<evidence type="ECO:0000256" key="5">
    <source>
        <dbReference type="HAMAP-Rule" id="MF_00737"/>
    </source>
</evidence>
<keyword evidence="1 5" id="KW-0479">Metal-binding</keyword>
<dbReference type="NCBIfam" id="TIGR01227">
    <property type="entry name" value="hutG"/>
    <property type="match status" value="1"/>
</dbReference>
<evidence type="ECO:0000256" key="4">
    <source>
        <dbReference type="ARBA" id="ARBA00023211"/>
    </source>
</evidence>
<sequence length="323" mass="36229">MNYSKGCYLPPQKSCWTGRATKPEIGTQYWHQAIELCDVHALKKDQQFDVALLGYACDEGVRRNLGRVGAKDGPYAFRQRLAQLPFHHSSKQVIDLGDIVCQDENMEASQKTLAAVVGSLIDRAVLPIVIGGGHDMAYGHFKGIWNALATDSKPSIGIINFDAHFDLRPLEGKANSGTPFYQILQEFEPWVDYFAIGIQQQSNTKELFDIAKEKKVNYVRNYDCERANFEAIIKQLTPFVERNDFLYITIDLDGFSSAYAPGVSAPSPMGFTPYFVLKMLHYLLGTQKVIACDIAELNPRFDRDNATANLAARIVDYIVENKS</sequence>
<keyword evidence="4 5" id="KW-0464">Manganese</keyword>
<dbReference type="GO" id="GO:0050415">
    <property type="term" value="F:formimidoylglutamase activity"/>
    <property type="evidence" value="ECO:0007669"/>
    <property type="project" value="UniProtKB-UniRule"/>
</dbReference>
<evidence type="ECO:0000256" key="7">
    <source>
        <dbReference type="PIRSR" id="PIRSR036979-1"/>
    </source>
</evidence>
<dbReference type="InterPro" id="IPR005923">
    <property type="entry name" value="HutG"/>
</dbReference>
<reference evidence="9" key="1">
    <citation type="submission" date="2022-09" db="EMBL/GenBank/DDBJ databases">
        <title>Aureispira anguillicida sp. nov., isolated from Leptocephalus of Japanese eel Anguilla japonica.</title>
        <authorList>
            <person name="Yuasa K."/>
            <person name="Mekata T."/>
            <person name="Ikunari K."/>
        </authorList>
    </citation>
    <scope>NUCLEOTIDE SEQUENCE</scope>
    <source>
        <strain evidence="9">EL160426</strain>
    </source>
</reference>
<feature type="binding site" evidence="5 7">
    <location>
        <position position="162"/>
    </location>
    <ligand>
        <name>Mn(2+)</name>
        <dbReference type="ChEBI" id="CHEBI:29035"/>
        <label>1</label>
    </ligand>
</feature>
<feature type="binding site" evidence="5">
    <location>
        <position position="162"/>
    </location>
    <ligand>
        <name>Mn(2+)</name>
        <dbReference type="ChEBI" id="CHEBI:29035"/>
        <label>2</label>
    </ligand>
</feature>
<dbReference type="PIRSF" id="PIRSF036979">
    <property type="entry name" value="Arginase"/>
    <property type="match status" value="1"/>
</dbReference>
<comment type="similarity">
    <text evidence="5 8">Belongs to the arginase family.</text>
</comment>
<comment type="catalytic activity">
    <reaction evidence="5">
        <text>N-formimidoyl-L-glutamate + H2O = formamide + L-glutamate</text>
        <dbReference type="Rhea" id="RHEA:22492"/>
        <dbReference type="ChEBI" id="CHEBI:15377"/>
        <dbReference type="ChEBI" id="CHEBI:16397"/>
        <dbReference type="ChEBI" id="CHEBI:29985"/>
        <dbReference type="ChEBI" id="CHEBI:58928"/>
        <dbReference type="EC" id="3.5.3.8"/>
    </reaction>
</comment>
<feature type="binding site" evidence="5 7">
    <location>
        <position position="134"/>
    </location>
    <ligand>
        <name>Mn(2+)</name>
        <dbReference type="ChEBI" id="CHEBI:29035"/>
        <label>1</label>
    </ligand>
</feature>
<dbReference type="GO" id="GO:0019556">
    <property type="term" value="P:L-histidine catabolic process to glutamate and formamide"/>
    <property type="evidence" value="ECO:0007669"/>
    <property type="project" value="UniProtKB-UniRule"/>
</dbReference>
<gene>
    <name evidence="5" type="primary">hutG</name>
    <name evidence="9" type="ORF">AsAng_0057710</name>
</gene>
<dbReference type="CDD" id="cd09988">
    <property type="entry name" value="Formimidoylglutamase"/>
    <property type="match status" value="1"/>
</dbReference>
<evidence type="ECO:0000256" key="6">
    <source>
        <dbReference type="NCBIfam" id="TIGR01227"/>
    </source>
</evidence>
<evidence type="ECO:0000313" key="10">
    <source>
        <dbReference type="Proteomes" id="UP001060919"/>
    </source>
</evidence>
<dbReference type="Pfam" id="PF00491">
    <property type="entry name" value="Arginase"/>
    <property type="match status" value="1"/>
</dbReference>
<feature type="binding site" evidence="7">
    <location>
        <position position="164"/>
    </location>
    <ligand>
        <name>Mn(2+)</name>
        <dbReference type="ChEBI" id="CHEBI:29035"/>
        <label>1</label>
    </ligand>
</feature>
<dbReference type="GO" id="GO:0008783">
    <property type="term" value="F:agmatinase activity"/>
    <property type="evidence" value="ECO:0007669"/>
    <property type="project" value="TreeGrafter"/>
</dbReference>
<feature type="binding site" evidence="5">
    <location>
        <position position="164"/>
    </location>
    <ligand>
        <name>Mn(2+)</name>
        <dbReference type="ChEBI" id="CHEBI:29035"/>
        <label>2</label>
    </ligand>
</feature>
<comment type="pathway">
    <text evidence="5">Amino-acid degradation; L-histidine degradation into L-glutamate; L-glutamate from N-formimidoyl-L-glutamate (hydrolase route): step 1/1.</text>
</comment>
<evidence type="ECO:0000256" key="1">
    <source>
        <dbReference type="ARBA" id="ARBA00022723"/>
    </source>
</evidence>
<feature type="binding site" evidence="5">
    <location>
        <position position="251"/>
    </location>
    <ligand>
        <name>Mn(2+)</name>
        <dbReference type="ChEBI" id="CHEBI:29035"/>
        <label>2</label>
    </ligand>
</feature>
<name>A0A915YL31_9BACT</name>
<evidence type="ECO:0000256" key="8">
    <source>
        <dbReference type="PROSITE-ProRule" id="PRU00742"/>
    </source>
</evidence>
<dbReference type="InterPro" id="IPR023696">
    <property type="entry name" value="Ureohydrolase_dom_sf"/>
</dbReference>
<dbReference type="Proteomes" id="UP001060919">
    <property type="component" value="Chromosome"/>
</dbReference>
<dbReference type="InterPro" id="IPR006035">
    <property type="entry name" value="Ureohydrolase"/>
</dbReference>
<dbReference type="GO" id="GO:0030145">
    <property type="term" value="F:manganese ion binding"/>
    <property type="evidence" value="ECO:0007669"/>
    <property type="project" value="UniProtKB-UniRule"/>
</dbReference>
<accession>A0A915YL31</accession>
<comment type="function">
    <text evidence="5">Catalyzes the conversion of N-formimidoyl-L-glutamate to L-glutamate and formamide.</text>
</comment>
<dbReference type="Gene3D" id="3.40.800.10">
    <property type="entry name" value="Ureohydrolase domain"/>
    <property type="match status" value="1"/>
</dbReference>
<dbReference type="GO" id="GO:0033389">
    <property type="term" value="P:putrescine biosynthetic process from arginine, via agmatine"/>
    <property type="evidence" value="ECO:0007669"/>
    <property type="project" value="TreeGrafter"/>
</dbReference>
<organism evidence="9 10">
    <name type="scientific">Aureispira anguillae</name>
    <dbReference type="NCBI Taxonomy" id="2864201"/>
    <lineage>
        <taxon>Bacteria</taxon>
        <taxon>Pseudomonadati</taxon>
        <taxon>Bacteroidota</taxon>
        <taxon>Saprospiria</taxon>
        <taxon>Saprospirales</taxon>
        <taxon>Saprospiraceae</taxon>
        <taxon>Aureispira</taxon>
    </lineage>
</organism>
<evidence type="ECO:0000313" key="9">
    <source>
        <dbReference type="EMBL" id="BDS14989.1"/>
    </source>
</evidence>
<dbReference type="EMBL" id="AP026867">
    <property type="protein sequence ID" value="BDS14989.1"/>
    <property type="molecule type" value="Genomic_DNA"/>
</dbReference>
<keyword evidence="2 5" id="KW-0378">Hydrolase</keyword>
<feature type="binding site" evidence="5">
    <location>
        <position position="253"/>
    </location>
    <ligand>
        <name>Mn(2+)</name>
        <dbReference type="ChEBI" id="CHEBI:29035"/>
        <label>2</label>
    </ligand>
</feature>
<dbReference type="PANTHER" id="PTHR11358">
    <property type="entry name" value="ARGINASE/AGMATINASE"/>
    <property type="match status" value="1"/>
</dbReference>
<keyword evidence="3 5" id="KW-0369">Histidine metabolism</keyword>
<evidence type="ECO:0000256" key="3">
    <source>
        <dbReference type="ARBA" id="ARBA00022808"/>
    </source>
</evidence>
<dbReference type="HAMAP" id="MF_00737">
    <property type="entry name" value="Formimidoylglutam"/>
    <property type="match status" value="1"/>
</dbReference>
<dbReference type="EC" id="3.5.3.8" evidence="5 6"/>
<feature type="binding site" evidence="5 7">
    <location>
        <position position="166"/>
    </location>
    <ligand>
        <name>Mn(2+)</name>
        <dbReference type="ChEBI" id="CHEBI:29035"/>
        <label>1</label>
    </ligand>
</feature>
<feature type="binding site" evidence="7">
    <location>
        <position position="253"/>
    </location>
    <ligand>
        <name>Mn(2+)</name>
        <dbReference type="ChEBI" id="CHEBI:29035"/>
        <label>1</label>
    </ligand>
</feature>